<feature type="compositionally biased region" description="Polar residues" evidence="1">
    <location>
        <begin position="20"/>
        <end position="29"/>
    </location>
</feature>
<keyword evidence="4" id="KW-1185">Reference proteome</keyword>
<protein>
    <recommendedName>
        <fullName evidence="5">DUF3558 domain-containing protein</fullName>
    </recommendedName>
</protein>
<organism evidence="3 4">
    <name type="scientific">Rhizocola hellebori</name>
    <dbReference type="NCBI Taxonomy" id="1392758"/>
    <lineage>
        <taxon>Bacteria</taxon>
        <taxon>Bacillati</taxon>
        <taxon>Actinomycetota</taxon>
        <taxon>Actinomycetes</taxon>
        <taxon>Micromonosporales</taxon>
        <taxon>Micromonosporaceae</taxon>
        <taxon>Rhizocola</taxon>
    </lineage>
</organism>
<evidence type="ECO:0000256" key="2">
    <source>
        <dbReference type="SAM" id="SignalP"/>
    </source>
</evidence>
<reference evidence="3" key="1">
    <citation type="submission" date="2021-01" db="EMBL/GenBank/DDBJ databases">
        <title>Whole genome shotgun sequence of Rhizocola hellebori NBRC 109834.</title>
        <authorList>
            <person name="Komaki H."/>
            <person name="Tamura T."/>
        </authorList>
    </citation>
    <scope>NUCLEOTIDE SEQUENCE</scope>
    <source>
        <strain evidence="3">NBRC 109834</strain>
    </source>
</reference>
<evidence type="ECO:0000256" key="1">
    <source>
        <dbReference type="SAM" id="MobiDB-lite"/>
    </source>
</evidence>
<gene>
    <name evidence="3" type="ORF">Rhe02_51620</name>
</gene>
<dbReference type="RefSeq" id="WP_203910899.1">
    <property type="nucleotide sequence ID" value="NZ_BONY01000033.1"/>
</dbReference>
<feature type="compositionally biased region" description="Polar residues" evidence="1">
    <location>
        <begin position="37"/>
        <end position="46"/>
    </location>
</feature>
<feature type="region of interest" description="Disordered" evidence="1">
    <location>
        <begin position="19"/>
        <end position="51"/>
    </location>
</feature>
<dbReference type="Proteomes" id="UP000612899">
    <property type="component" value="Unassembled WGS sequence"/>
</dbReference>
<feature type="signal peptide" evidence="2">
    <location>
        <begin position="1"/>
        <end position="23"/>
    </location>
</feature>
<dbReference type="PROSITE" id="PS51257">
    <property type="entry name" value="PROKAR_LIPOPROTEIN"/>
    <property type="match status" value="1"/>
</dbReference>
<name>A0A8J3QAT5_9ACTN</name>
<dbReference type="AlphaFoldDB" id="A0A8J3QAT5"/>
<sequence length="171" mass="17336">MSRSLIAVALVAIALSGAGCSSTSDKNASNPPPASAGKTTSSSQSAALPECPTSETVKAELGFDYGNLVVSGKTKDRTCNYVAPEVGLASIHFEKMPTTAEFNAVKSGHSVGGRKVTDLSGLGDQAFSSVLTTAAGIDTNTIGARKGTLLLVITSRASLDKEKAFAAKLLG</sequence>
<evidence type="ECO:0008006" key="5">
    <source>
        <dbReference type="Google" id="ProtNLM"/>
    </source>
</evidence>
<evidence type="ECO:0000313" key="3">
    <source>
        <dbReference type="EMBL" id="GIH07095.1"/>
    </source>
</evidence>
<comment type="caution">
    <text evidence="3">The sequence shown here is derived from an EMBL/GenBank/DDBJ whole genome shotgun (WGS) entry which is preliminary data.</text>
</comment>
<accession>A0A8J3QAT5</accession>
<keyword evidence="2" id="KW-0732">Signal</keyword>
<dbReference type="EMBL" id="BONY01000033">
    <property type="protein sequence ID" value="GIH07095.1"/>
    <property type="molecule type" value="Genomic_DNA"/>
</dbReference>
<feature type="chain" id="PRO_5039277740" description="DUF3558 domain-containing protein" evidence="2">
    <location>
        <begin position="24"/>
        <end position="171"/>
    </location>
</feature>
<evidence type="ECO:0000313" key="4">
    <source>
        <dbReference type="Proteomes" id="UP000612899"/>
    </source>
</evidence>
<proteinExistence type="predicted"/>